<dbReference type="GO" id="GO:0016020">
    <property type="term" value="C:membrane"/>
    <property type="evidence" value="ECO:0007669"/>
    <property type="project" value="UniProtKB-SubCell"/>
</dbReference>
<evidence type="ECO:0000256" key="6">
    <source>
        <dbReference type="ARBA" id="ARBA00023136"/>
    </source>
</evidence>
<dbReference type="Pfam" id="PF01105">
    <property type="entry name" value="EMP24_GP25L"/>
    <property type="match status" value="1"/>
</dbReference>
<comment type="caution">
    <text evidence="10">The sequence shown here is derived from an EMBL/GenBank/DDBJ whole genome shotgun (WGS) entry which is preliminary data.</text>
</comment>
<dbReference type="PANTHER" id="PTHR22811">
    <property type="entry name" value="TRANSMEMBRANE EMP24 DOMAIN-CONTAINING PROTEIN"/>
    <property type="match status" value="1"/>
</dbReference>
<dbReference type="InterPro" id="IPR009038">
    <property type="entry name" value="GOLD_dom"/>
</dbReference>
<keyword evidence="4" id="KW-0732">Signal</keyword>
<dbReference type="AlphaFoldDB" id="A0A4S9U815"/>
<evidence type="ECO:0000313" key="11">
    <source>
        <dbReference type="Proteomes" id="UP000310121"/>
    </source>
</evidence>
<keyword evidence="5 8" id="KW-1133">Transmembrane helix</keyword>
<comment type="subcellular location">
    <subcellularLocation>
        <location evidence="1 7">Membrane</location>
        <topology evidence="1 7">Single-pass type I membrane protein</topology>
    </subcellularLocation>
</comment>
<comment type="similarity">
    <text evidence="2 7">Belongs to the EMP24/GP25L family.</text>
</comment>
<dbReference type="InterPro" id="IPR015720">
    <property type="entry name" value="Emp24-like"/>
</dbReference>
<organism evidence="10 11">
    <name type="scientific">Aureobasidium pullulans</name>
    <name type="common">Black yeast</name>
    <name type="synonym">Pullularia pullulans</name>
    <dbReference type="NCBI Taxonomy" id="5580"/>
    <lineage>
        <taxon>Eukaryota</taxon>
        <taxon>Fungi</taxon>
        <taxon>Dikarya</taxon>
        <taxon>Ascomycota</taxon>
        <taxon>Pezizomycotina</taxon>
        <taxon>Dothideomycetes</taxon>
        <taxon>Dothideomycetidae</taxon>
        <taxon>Dothideales</taxon>
        <taxon>Saccotheciaceae</taxon>
        <taxon>Aureobasidium</taxon>
    </lineage>
</organism>
<proteinExistence type="inferred from homology"/>
<evidence type="ECO:0000256" key="7">
    <source>
        <dbReference type="RuleBase" id="RU003827"/>
    </source>
</evidence>
<keyword evidence="3 7" id="KW-0812">Transmembrane</keyword>
<protein>
    <recommendedName>
        <fullName evidence="9">GOLD domain-containing protein</fullName>
    </recommendedName>
</protein>
<dbReference type="EMBL" id="QZBN01001151">
    <property type="protein sequence ID" value="THZ33418.1"/>
    <property type="molecule type" value="Genomic_DNA"/>
</dbReference>
<evidence type="ECO:0000256" key="3">
    <source>
        <dbReference type="ARBA" id="ARBA00022692"/>
    </source>
</evidence>
<accession>A0A4S9U815</accession>
<evidence type="ECO:0000256" key="1">
    <source>
        <dbReference type="ARBA" id="ARBA00004479"/>
    </source>
</evidence>
<feature type="domain" description="GOLD" evidence="9">
    <location>
        <begin position="78"/>
        <end position="181"/>
    </location>
</feature>
<keyword evidence="6 8" id="KW-0472">Membrane</keyword>
<evidence type="ECO:0000313" key="10">
    <source>
        <dbReference type="EMBL" id="THZ33418.1"/>
    </source>
</evidence>
<evidence type="ECO:0000256" key="4">
    <source>
        <dbReference type="ARBA" id="ARBA00022729"/>
    </source>
</evidence>
<evidence type="ECO:0000256" key="5">
    <source>
        <dbReference type="ARBA" id="ARBA00022989"/>
    </source>
</evidence>
<reference evidence="10 11" key="1">
    <citation type="submission" date="2018-10" db="EMBL/GenBank/DDBJ databases">
        <title>Fifty Aureobasidium pullulans genomes reveal a recombining polyextremotolerant generalist.</title>
        <authorList>
            <person name="Gostincar C."/>
            <person name="Turk M."/>
            <person name="Zajc J."/>
            <person name="Gunde-Cimerman N."/>
        </authorList>
    </citation>
    <scope>NUCLEOTIDE SEQUENCE [LARGE SCALE GENOMIC DNA]</scope>
    <source>
        <strain evidence="10 11">EXF-3844</strain>
    </source>
</reference>
<name>A0A4S9U815_AURPU</name>
<feature type="transmembrane region" description="Helical" evidence="8">
    <location>
        <begin position="20"/>
        <end position="40"/>
    </location>
</feature>
<feature type="transmembrane region" description="Helical" evidence="8">
    <location>
        <begin position="52"/>
        <end position="73"/>
    </location>
</feature>
<evidence type="ECO:0000259" key="9">
    <source>
        <dbReference type="PROSITE" id="PS50866"/>
    </source>
</evidence>
<sequence length="271" mass="30582">MSWCFCVAASAPHFLANDRWSWPSCLGACCTAVLLSITSCHSRITTLTMHSMLFSVLAFAALMLPTQALYFYIDGPSQKCFFEELPKDTLVVGHYTATQWNEQSRKYEANPDMGLYISVDEIFDNDHRIVSQRGNSKGRFTFSAADSGDHRICFTPTNVPSAQGWLAGGSSAGNIKLEVDMAIGETSRIESDDKHKLNDIVSKVKDLNARLSDIRKEQVFQREREAEFRNMSEHTNARVVRWTLVQLAILGVTCAWQLSHLRNFFIKQKLT</sequence>
<gene>
    <name evidence="10" type="ORF">D6C90_08402</name>
</gene>
<dbReference type="SMART" id="SM01190">
    <property type="entry name" value="EMP24_GP25L"/>
    <property type="match status" value="1"/>
</dbReference>
<dbReference type="PROSITE" id="PS50866">
    <property type="entry name" value="GOLD"/>
    <property type="match status" value="1"/>
</dbReference>
<dbReference type="Proteomes" id="UP000310121">
    <property type="component" value="Unassembled WGS sequence"/>
</dbReference>
<evidence type="ECO:0000256" key="2">
    <source>
        <dbReference type="ARBA" id="ARBA00007104"/>
    </source>
</evidence>
<evidence type="ECO:0000256" key="8">
    <source>
        <dbReference type="SAM" id="Phobius"/>
    </source>
</evidence>